<evidence type="ECO:0000313" key="4">
    <source>
        <dbReference type="Proteomes" id="UP000077755"/>
    </source>
</evidence>
<sequence>MYNLEKEKYMSASDHFMKTLTKTKIVPLYPKIVVGALFSAAFHFLVQSCVGLRSQTDIHPIDIKIIATLRIRIEALAMFC</sequence>
<accession>A0A164YLY8</accession>
<dbReference type="EMBL" id="LNRQ01000005">
    <property type="protein sequence ID" value="KZM94708.1"/>
    <property type="molecule type" value="Genomic_DNA"/>
</dbReference>
<dbReference type="Gramene" id="KZN00356">
    <property type="protein sequence ID" value="KZN00356"/>
    <property type="gene ID" value="DCAR_009110"/>
</dbReference>
<feature type="transmembrane region" description="Helical" evidence="1">
    <location>
        <begin position="28"/>
        <end position="46"/>
    </location>
</feature>
<dbReference type="EMBL" id="CP093345">
    <property type="protein sequence ID" value="WOG91056.1"/>
    <property type="molecule type" value="Genomic_DNA"/>
</dbReference>
<keyword evidence="1" id="KW-1133">Transmembrane helix</keyword>
<keyword evidence="4" id="KW-1185">Reference proteome</keyword>
<reference evidence="3" key="2">
    <citation type="submission" date="2022-03" db="EMBL/GenBank/DDBJ databases">
        <title>Draft title - Genomic analysis of global carrot germplasm unveils the trajectory of domestication and the origin of high carotenoid orange carrot.</title>
        <authorList>
            <person name="Iorizzo M."/>
            <person name="Ellison S."/>
            <person name="Senalik D."/>
            <person name="Macko-Podgorni A."/>
            <person name="Grzebelus D."/>
            <person name="Bostan H."/>
            <person name="Rolling W."/>
            <person name="Curaba J."/>
            <person name="Simon P."/>
        </authorList>
    </citation>
    <scope>NUCLEOTIDE SEQUENCE</scope>
    <source>
        <tissue evidence="3">Leaf</tissue>
    </source>
</reference>
<evidence type="ECO:0000313" key="2">
    <source>
        <dbReference type="EMBL" id="KZM94708.1"/>
    </source>
</evidence>
<dbReference type="Gramene" id="KZM94708">
    <property type="protein sequence ID" value="KZM94708"/>
    <property type="gene ID" value="DCAR_017950"/>
</dbReference>
<proteinExistence type="predicted"/>
<evidence type="ECO:0000256" key="1">
    <source>
        <dbReference type="SAM" id="Phobius"/>
    </source>
</evidence>
<reference evidence="2" key="1">
    <citation type="journal article" date="2016" name="Nat. Genet.">
        <title>A high-quality carrot genome assembly provides new insights into carotenoid accumulation and asterid genome evolution.</title>
        <authorList>
            <person name="Iorizzo M."/>
            <person name="Ellison S."/>
            <person name="Senalik D."/>
            <person name="Zeng P."/>
            <person name="Satapoomin P."/>
            <person name="Huang J."/>
            <person name="Bowman M."/>
            <person name="Iovene M."/>
            <person name="Sanseverino W."/>
            <person name="Cavagnaro P."/>
            <person name="Yildiz M."/>
            <person name="Macko-Podgorni A."/>
            <person name="Moranska E."/>
            <person name="Grzebelus E."/>
            <person name="Grzebelus D."/>
            <person name="Ashrafi H."/>
            <person name="Zheng Z."/>
            <person name="Cheng S."/>
            <person name="Spooner D."/>
            <person name="Van Deynze A."/>
            <person name="Simon P."/>
        </authorList>
    </citation>
    <scope>NUCLEOTIDE SEQUENCE [LARGE SCALE GENOMIC DNA]</scope>
    <source>
        <tissue evidence="2">Leaf</tissue>
    </source>
</reference>
<gene>
    <name evidence="2" type="ORF">DCAR_017950</name>
    <name evidence="3" type="ORF">DCAR_0310304</name>
</gene>
<dbReference type="Proteomes" id="UP000077755">
    <property type="component" value="Chromosome 3"/>
</dbReference>
<name>A0A164YLY8_DAUCS</name>
<keyword evidence="1" id="KW-0812">Transmembrane</keyword>
<dbReference type="AlphaFoldDB" id="A0A164YLY8"/>
<organism evidence="2">
    <name type="scientific">Daucus carota subsp. sativus</name>
    <name type="common">Carrot</name>
    <dbReference type="NCBI Taxonomy" id="79200"/>
    <lineage>
        <taxon>Eukaryota</taxon>
        <taxon>Viridiplantae</taxon>
        <taxon>Streptophyta</taxon>
        <taxon>Embryophyta</taxon>
        <taxon>Tracheophyta</taxon>
        <taxon>Spermatophyta</taxon>
        <taxon>Magnoliopsida</taxon>
        <taxon>eudicotyledons</taxon>
        <taxon>Gunneridae</taxon>
        <taxon>Pentapetalae</taxon>
        <taxon>asterids</taxon>
        <taxon>campanulids</taxon>
        <taxon>Apiales</taxon>
        <taxon>Apiaceae</taxon>
        <taxon>Apioideae</taxon>
        <taxon>Scandiceae</taxon>
        <taxon>Daucinae</taxon>
        <taxon>Daucus</taxon>
        <taxon>Daucus sect. Daucus</taxon>
    </lineage>
</organism>
<evidence type="ECO:0000313" key="3">
    <source>
        <dbReference type="EMBL" id="WOG91056.1"/>
    </source>
</evidence>
<protein>
    <submittedName>
        <fullName evidence="2">Uncharacterized protein</fullName>
    </submittedName>
</protein>
<keyword evidence="1" id="KW-0472">Membrane</keyword>